<keyword evidence="3" id="KW-1133">Transmembrane helix</keyword>
<proteinExistence type="predicted"/>
<keyword evidence="3" id="KW-0472">Membrane</keyword>
<feature type="compositionally biased region" description="Gly residues" evidence="2">
    <location>
        <begin position="10"/>
        <end position="19"/>
    </location>
</feature>
<evidence type="ECO:0000256" key="1">
    <source>
        <dbReference type="SAM" id="Coils"/>
    </source>
</evidence>
<keyword evidence="5" id="KW-1185">Reference proteome</keyword>
<dbReference type="PANTHER" id="PTHR41390:SF1">
    <property type="entry name" value="NADH-UBIQUINONE OXIDOREDUCTASE 213 KDA SUBUNIT"/>
    <property type="match status" value="1"/>
</dbReference>
<feature type="coiled-coil region" evidence="1">
    <location>
        <begin position="623"/>
        <end position="650"/>
    </location>
</feature>
<feature type="compositionally biased region" description="Low complexity" evidence="2">
    <location>
        <begin position="20"/>
        <end position="35"/>
    </location>
</feature>
<evidence type="ECO:0000256" key="3">
    <source>
        <dbReference type="SAM" id="Phobius"/>
    </source>
</evidence>
<protein>
    <submittedName>
        <fullName evidence="4">Uncharacterized protein</fullName>
    </submittedName>
</protein>
<feature type="region of interest" description="Disordered" evidence="2">
    <location>
        <begin position="1"/>
        <end position="35"/>
    </location>
</feature>
<gene>
    <name evidence="4" type="ORF">PSFLO_01456</name>
</gene>
<accession>A0A5C3EW47</accession>
<organism evidence="4 5">
    <name type="scientific">Pseudozyma flocculosa</name>
    <dbReference type="NCBI Taxonomy" id="84751"/>
    <lineage>
        <taxon>Eukaryota</taxon>
        <taxon>Fungi</taxon>
        <taxon>Dikarya</taxon>
        <taxon>Basidiomycota</taxon>
        <taxon>Ustilaginomycotina</taxon>
        <taxon>Ustilaginomycetes</taxon>
        <taxon>Ustilaginales</taxon>
        <taxon>Ustilaginaceae</taxon>
        <taxon>Pseudozyma</taxon>
    </lineage>
</organism>
<feature type="compositionally biased region" description="Polar residues" evidence="2">
    <location>
        <begin position="276"/>
        <end position="303"/>
    </location>
</feature>
<feature type="compositionally biased region" description="Low complexity" evidence="2">
    <location>
        <begin position="153"/>
        <end position="175"/>
    </location>
</feature>
<dbReference type="EMBL" id="OOIP01000003">
    <property type="protein sequence ID" value="SPO35985.1"/>
    <property type="molecule type" value="Genomic_DNA"/>
</dbReference>
<keyword evidence="3" id="KW-0812">Transmembrane</keyword>
<sequence length="652" mass="67759">MDSPFQQPQGGVGRGGGDGQPASAPGGKLPAGLAGTRAQMQLTPREAEALRTIKRNVDRSKTAGWIIGGAGSWFLLSRRKPRPSNLQLAGLSFIGGLGTSFLLMPLGVVMSKGIVDTVEDPQHLKKVLADVVEEKRRGGAPNVRIGPPQGMDGEQQWGQAAQGGAPAQPRGDGQPRFTPSPPAAASEQTPREATFDFFDSGSGGPDEGGASASRWAQLRGERGVEPSKWDKIRQENARNAYNRRNAAATGSASSPSPSPSAVDQAGGSSDDRFPQASGSFSTFPGANTDSDPRWSSTSPQAPSKRQPGGDQLDGWGSAEFVQDTSSSGGASYGGGAANRRSYGINSVDEESISALRGFEVDSDAPMKVAKGSLLAALVGAVSGSVYGAVRGQTGAPTVLGSRMAFNMFAFGFPFFAIREYAINPTLSVMAHEKKYEHPTAQHAYVRPRHNPHTRDLASSGISGAIVGGTLAGYARGRQSIPSGIIMFGLACTSLQFAGNELRYAKGQLLMRQATPPPTQVALTGPPQTPTGGATTVSEQPGPGRTTTTAMEFARDGASEQGQAHTAAGTATAASAEDAIPATTTTAPKKTTGRGGSWLESLKSLSPVRSVSDQEYEAKLKERLQGVDARLVGVREELAEIESEEKAAAEAVA</sequence>
<evidence type="ECO:0000313" key="4">
    <source>
        <dbReference type="EMBL" id="SPO35985.1"/>
    </source>
</evidence>
<reference evidence="4 5" key="1">
    <citation type="submission" date="2018-03" db="EMBL/GenBank/DDBJ databases">
        <authorList>
            <person name="Guldener U."/>
        </authorList>
    </citation>
    <scope>NUCLEOTIDE SEQUENCE [LARGE SCALE GENOMIC DNA]</scope>
    <source>
        <strain evidence="4 5">DAOM196992</strain>
    </source>
</reference>
<dbReference type="PANTHER" id="PTHR41390">
    <property type="entry name" value="CHROMOSOME 7, WHOLE GENOME SHOTGUN SEQUENCE"/>
    <property type="match status" value="1"/>
</dbReference>
<feature type="region of interest" description="Disordered" evidence="2">
    <location>
        <begin position="516"/>
        <end position="597"/>
    </location>
</feature>
<feature type="region of interest" description="Disordered" evidence="2">
    <location>
        <begin position="138"/>
        <end position="340"/>
    </location>
</feature>
<feature type="transmembrane region" description="Helical" evidence="3">
    <location>
        <begin position="88"/>
        <end position="110"/>
    </location>
</feature>
<evidence type="ECO:0000256" key="2">
    <source>
        <dbReference type="SAM" id="MobiDB-lite"/>
    </source>
</evidence>
<evidence type="ECO:0000313" key="5">
    <source>
        <dbReference type="Proteomes" id="UP000323386"/>
    </source>
</evidence>
<feature type="compositionally biased region" description="Basic and acidic residues" evidence="2">
    <location>
        <begin position="219"/>
        <end position="236"/>
    </location>
</feature>
<keyword evidence="1" id="KW-0175">Coiled coil</keyword>
<name>A0A5C3EW47_9BASI</name>
<feature type="compositionally biased region" description="Low complexity" evidence="2">
    <location>
        <begin position="563"/>
        <end position="589"/>
    </location>
</feature>
<dbReference type="OrthoDB" id="3366659at2759"/>
<dbReference type="Proteomes" id="UP000323386">
    <property type="component" value="Unassembled WGS sequence"/>
</dbReference>
<feature type="compositionally biased region" description="Low complexity" evidence="2">
    <location>
        <begin position="523"/>
        <end position="535"/>
    </location>
</feature>
<feature type="compositionally biased region" description="Low complexity" evidence="2">
    <location>
        <begin position="237"/>
        <end position="261"/>
    </location>
</feature>
<dbReference type="AlphaFoldDB" id="A0A5C3EW47"/>